<proteinExistence type="predicted"/>
<gene>
    <name evidence="1" type="ORF">CKF48_07110</name>
</gene>
<accession>A0A248TG96</accession>
<protein>
    <recommendedName>
        <fullName evidence="3">DUF1694 domain-containing protein</fullName>
    </recommendedName>
</protein>
<dbReference type="OrthoDB" id="95278at2"/>
<evidence type="ECO:0000313" key="1">
    <source>
        <dbReference type="EMBL" id="ASV67120.1"/>
    </source>
</evidence>
<dbReference type="InterPro" id="IPR029064">
    <property type="entry name" value="Ribosomal_eL30-like_sf"/>
</dbReference>
<dbReference type="InterPro" id="IPR012543">
    <property type="entry name" value="DUF1694"/>
</dbReference>
<name>A0A248TG96_9BACI</name>
<dbReference type="SUPFAM" id="SSF160515">
    <property type="entry name" value="YueI-like"/>
    <property type="match status" value="1"/>
</dbReference>
<dbReference type="Gene3D" id="3.30.1330.30">
    <property type="match status" value="1"/>
</dbReference>
<organism evidence="1 2">
    <name type="scientific">Cytobacillus kochii</name>
    <dbReference type="NCBI Taxonomy" id="859143"/>
    <lineage>
        <taxon>Bacteria</taxon>
        <taxon>Bacillati</taxon>
        <taxon>Bacillota</taxon>
        <taxon>Bacilli</taxon>
        <taxon>Bacillales</taxon>
        <taxon>Bacillaceae</taxon>
        <taxon>Cytobacillus</taxon>
    </lineage>
</organism>
<dbReference type="AlphaFoldDB" id="A0A248TG96"/>
<dbReference type="Pfam" id="PF07997">
    <property type="entry name" value="DUF1694"/>
    <property type="match status" value="1"/>
</dbReference>
<reference evidence="1 2" key="1">
    <citation type="submission" date="2017-08" db="EMBL/GenBank/DDBJ databases">
        <title>Complete Genome Sequence of Bacillus kochii Oregon-R-modENCODE STRAIN BDGP4, isolated from Drosophila melanogaster gut.</title>
        <authorList>
            <person name="Wan K.H."/>
            <person name="Yu C."/>
            <person name="Park S."/>
            <person name="Hammonds A.S."/>
            <person name="Booth B.W."/>
            <person name="Celniker S.E."/>
        </authorList>
    </citation>
    <scope>NUCLEOTIDE SEQUENCE [LARGE SCALE GENOMIC DNA]</scope>
    <source>
        <strain evidence="1 2">BDGP4</strain>
    </source>
</reference>
<dbReference type="KEGG" id="bko:CKF48_07110"/>
<evidence type="ECO:0000313" key="2">
    <source>
        <dbReference type="Proteomes" id="UP000215137"/>
    </source>
</evidence>
<dbReference type="RefSeq" id="WP_095370695.1">
    <property type="nucleotide sequence ID" value="NZ_CP022983.1"/>
</dbReference>
<dbReference type="EMBL" id="CP022983">
    <property type="protein sequence ID" value="ASV67120.1"/>
    <property type="molecule type" value="Genomic_DNA"/>
</dbReference>
<evidence type="ECO:0008006" key="3">
    <source>
        <dbReference type="Google" id="ProtNLM"/>
    </source>
</evidence>
<sequence>MAEKVDDYITQGIYGKKETKPDERRKFLGTLRERTVIALTQAQVRKPGIMKEVKEAMTKNKQARVYLNGHIAYRDISKYAKLASEQHMSFTIVTNKDYNSDLGLVLAYDYAIDQDDIYVQEQSKVYKEANQTEAGFKQWMKKIFRK</sequence>
<dbReference type="PIRSF" id="PIRSF034303">
    <property type="entry name" value="DUF1694"/>
    <property type="match status" value="1"/>
</dbReference>
<keyword evidence="2" id="KW-1185">Reference proteome</keyword>
<dbReference type="Proteomes" id="UP000215137">
    <property type="component" value="Chromosome"/>
</dbReference>